<dbReference type="EMBL" id="CP000821">
    <property type="protein sequence ID" value="ABV35077.1"/>
    <property type="molecule type" value="Genomic_DNA"/>
</dbReference>
<reference evidence="5 6" key="1">
    <citation type="submission" date="2007-08" db="EMBL/GenBank/DDBJ databases">
        <title>Complete sequence of Shewanella sediminis HAW-EB3.</title>
        <authorList>
            <consortium name="US DOE Joint Genome Institute"/>
            <person name="Copeland A."/>
            <person name="Lucas S."/>
            <person name="Lapidus A."/>
            <person name="Barry K."/>
            <person name="Glavina del Rio T."/>
            <person name="Dalin E."/>
            <person name="Tice H."/>
            <person name="Pitluck S."/>
            <person name="Chertkov O."/>
            <person name="Brettin T."/>
            <person name="Bruce D."/>
            <person name="Detter J.C."/>
            <person name="Han C."/>
            <person name="Schmutz J."/>
            <person name="Larimer F."/>
            <person name="Land M."/>
            <person name="Hauser L."/>
            <person name="Kyrpides N."/>
            <person name="Kim E."/>
            <person name="Zhao J.-S."/>
            <person name="Richardson P."/>
        </authorList>
    </citation>
    <scope>NUCLEOTIDE SEQUENCE [LARGE SCALE GENOMIC DNA]</scope>
    <source>
        <strain evidence="5 6">HAW-EB3</strain>
    </source>
</reference>
<comment type="similarity">
    <text evidence="2">Belongs to the band 7/mec-2 family.</text>
</comment>
<dbReference type="GO" id="GO:0098552">
    <property type="term" value="C:side of membrane"/>
    <property type="evidence" value="ECO:0007669"/>
    <property type="project" value="UniProtKB-ARBA"/>
</dbReference>
<dbReference type="HOGENOM" id="CLU_024949_2_2_6"/>
<dbReference type="SUPFAM" id="SSF117892">
    <property type="entry name" value="Band 7/SPFH domain"/>
    <property type="match status" value="1"/>
</dbReference>
<dbReference type="Gene3D" id="3.30.479.30">
    <property type="entry name" value="Band 7 domain"/>
    <property type="match status" value="1"/>
</dbReference>
<dbReference type="eggNOG" id="COG0330">
    <property type="taxonomic scope" value="Bacteria"/>
</dbReference>
<dbReference type="STRING" id="425104.Ssed_0464"/>
<gene>
    <name evidence="5" type="ordered locus">Ssed_0464</name>
</gene>
<protein>
    <submittedName>
        <fullName evidence="5">Band 7 protein</fullName>
    </submittedName>
</protein>
<dbReference type="RefSeq" id="WP_012140814.1">
    <property type="nucleotide sequence ID" value="NC_009831.1"/>
</dbReference>
<dbReference type="InterPro" id="IPR001972">
    <property type="entry name" value="Stomatin_HflK_fam"/>
</dbReference>
<evidence type="ECO:0000256" key="1">
    <source>
        <dbReference type="ARBA" id="ARBA00004167"/>
    </source>
</evidence>
<dbReference type="PANTHER" id="PTHR43327:SF10">
    <property type="entry name" value="STOMATIN-LIKE PROTEIN 2, MITOCHONDRIAL"/>
    <property type="match status" value="1"/>
</dbReference>
<dbReference type="InterPro" id="IPR001107">
    <property type="entry name" value="Band_7"/>
</dbReference>
<evidence type="ECO:0000256" key="2">
    <source>
        <dbReference type="ARBA" id="ARBA00008164"/>
    </source>
</evidence>
<dbReference type="GO" id="GO:0005886">
    <property type="term" value="C:plasma membrane"/>
    <property type="evidence" value="ECO:0007669"/>
    <property type="project" value="UniProtKB-ARBA"/>
</dbReference>
<evidence type="ECO:0000313" key="5">
    <source>
        <dbReference type="EMBL" id="ABV35077.1"/>
    </source>
</evidence>
<dbReference type="KEGG" id="sse:Ssed_0464"/>
<name>A8FQF4_SHESH</name>
<dbReference type="CDD" id="cd08829">
    <property type="entry name" value="SPFH_paraslipin"/>
    <property type="match status" value="1"/>
</dbReference>
<accession>A8FQF4</accession>
<comment type="subcellular location">
    <subcellularLocation>
        <location evidence="1">Membrane</location>
        <topology evidence="1">Single-pass membrane protein</topology>
    </subcellularLocation>
</comment>
<dbReference type="Pfam" id="PF16200">
    <property type="entry name" value="Band_7_C"/>
    <property type="match status" value="1"/>
</dbReference>
<dbReference type="FunFam" id="3.30.479.30:FF:000004">
    <property type="entry name" value="Putative membrane protease family, stomatin"/>
    <property type="match status" value="1"/>
</dbReference>
<keyword evidence="3" id="KW-1133">Transmembrane helix</keyword>
<dbReference type="Pfam" id="PF01145">
    <property type="entry name" value="Band_7"/>
    <property type="match status" value="1"/>
</dbReference>
<dbReference type="OrthoDB" id="9809197at2"/>
<feature type="domain" description="Band 7" evidence="4">
    <location>
        <begin position="17"/>
        <end position="175"/>
    </location>
</feature>
<dbReference type="PRINTS" id="PR00721">
    <property type="entry name" value="STOMATIN"/>
</dbReference>
<dbReference type="InterPro" id="IPR050710">
    <property type="entry name" value="Band7/mec-2_domain"/>
</dbReference>
<organism evidence="5 6">
    <name type="scientific">Shewanella sediminis (strain HAW-EB3)</name>
    <dbReference type="NCBI Taxonomy" id="425104"/>
    <lineage>
        <taxon>Bacteria</taxon>
        <taxon>Pseudomonadati</taxon>
        <taxon>Pseudomonadota</taxon>
        <taxon>Gammaproteobacteria</taxon>
        <taxon>Alteromonadales</taxon>
        <taxon>Shewanellaceae</taxon>
        <taxon>Shewanella</taxon>
    </lineage>
</organism>
<evidence type="ECO:0000256" key="3">
    <source>
        <dbReference type="SAM" id="Phobius"/>
    </source>
</evidence>
<dbReference type="AlphaFoldDB" id="A8FQF4"/>
<dbReference type="SMART" id="SM00244">
    <property type="entry name" value="PHB"/>
    <property type="match status" value="1"/>
</dbReference>
<dbReference type="InterPro" id="IPR032435">
    <property type="entry name" value="STML2-like_C"/>
</dbReference>
<sequence length="315" mass="35201">MFVFTIFVLFIFFILYKLLLIVPMREVNVIERLGKFRAVLKPGFHFLIPFFDRVAYKHEIREQVLDVPPQSCISKDNTQLEVDGLVYLKVMDGKLASYGIENYRLAAVNLAQTTMRSEIGKLSLSQTFSERDSLNESIVREIDKASDPWGIKVLRYEIKNITPSRKVIHTLEKQMEAERSKRAEITLANAEKAAMINLSEGERQEAINISEGQKLKRINEAKGTAQEISIIAKAKAEGMELVSTALALDGGHEAMNMQLKEQFIGQVGKILNEAEISVVPAEMAKLEGFFEGMEQVTHAVSSSSTGSNSVKGGRS</sequence>
<dbReference type="InterPro" id="IPR036013">
    <property type="entry name" value="Band_7/SPFH_dom_sf"/>
</dbReference>
<dbReference type="PANTHER" id="PTHR43327">
    <property type="entry name" value="STOMATIN-LIKE PROTEIN 2, MITOCHONDRIAL"/>
    <property type="match status" value="1"/>
</dbReference>
<evidence type="ECO:0000313" key="6">
    <source>
        <dbReference type="Proteomes" id="UP000002015"/>
    </source>
</evidence>
<keyword evidence="6" id="KW-1185">Reference proteome</keyword>
<keyword evidence="3" id="KW-0472">Membrane</keyword>
<keyword evidence="3" id="KW-0812">Transmembrane</keyword>
<evidence type="ECO:0000259" key="4">
    <source>
        <dbReference type="SMART" id="SM00244"/>
    </source>
</evidence>
<feature type="transmembrane region" description="Helical" evidence="3">
    <location>
        <begin position="6"/>
        <end position="24"/>
    </location>
</feature>
<proteinExistence type="inferred from homology"/>
<dbReference type="Proteomes" id="UP000002015">
    <property type="component" value="Chromosome"/>
</dbReference>